<protein>
    <submittedName>
        <fullName evidence="3">Uncharacterized protein, UPF0371 family</fullName>
    </submittedName>
</protein>
<dbReference type="InterPro" id="IPR048441">
    <property type="entry name" value="DUF1846_C"/>
</dbReference>
<dbReference type="Gene3D" id="1.20.1570.10">
    <property type="entry name" value="dip2346 domain like"/>
    <property type="match status" value="1"/>
</dbReference>
<accession>A0A1T4XE55</accession>
<dbReference type="Gene3D" id="3.10.630.10">
    <property type="entry name" value="dip2346 domain like"/>
    <property type="match status" value="1"/>
</dbReference>
<feature type="domain" description="DUF1846" evidence="2">
    <location>
        <begin position="340"/>
        <end position="489"/>
    </location>
</feature>
<proteinExistence type="predicted"/>
<dbReference type="OrthoDB" id="9803572at2"/>
<dbReference type="InterPro" id="IPR048496">
    <property type="entry name" value="DUF1846_N"/>
</dbReference>
<dbReference type="EMBL" id="FUYF01000008">
    <property type="protein sequence ID" value="SKA87395.1"/>
    <property type="molecule type" value="Genomic_DNA"/>
</dbReference>
<dbReference type="AlphaFoldDB" id="A0A1T4XE55"/>
<dbReference type="STRING" id="745368.SAMN02745178_01741"/>
<dbReference type="RefSeq" id="WP_078784654.1">
    <property type="nucleotide sequence ID" value="NZ_FUYF01000008.1"/>
</dbReference>
<dbReference type="NCBIfam" id="NF010184">
    <property type="entry name" value="PRK13663.1"/>
    <property type="match status" value="1"/>
</dbReference>
<evidence type="ECO:0000259" key="1">
    <source>
        <dbReference type="Pfam" id="PF08903"/>
    </source>
</evidence>
<reference evidence="3 4" key="1">
    <citation type="submission" date="2017-02" db="EMBL/GenBank/DDBJ databases">
        <authorList>
            <person name="Peterson S.W."/>
        </authorList>
    </citation>
    <scope>NUCLEOTIDE SEQUENCE [LARGE SCALE GENOMIC DNA]</scope>
    <source>
        <strain evidence="3 4">ATCC 27749</strain>
    </source>
</reference>
<dbReference type="Pfam" id="PF08903">
    <property type="entry name" value="DUF1846"/>
    <property type="match status" value="1"/>
</dbReference>
<evidence type="ECO:0000259" key="2">
    <source>
        <dbReference type="Pfam" id="PF20921"/>
    </source>
</evidence>
<dbReference type="Pfam" id="PF20921">
    <property type="entry name" value="DUF1846_C"/>
    <property type="match status" value="1"/>
</dbReference>
<dbReference type="GeneID" id="93338198"/>
<gene>
    <name evidence="3" type="ORF">SAMN02745178_01741</name>
</gene>
<name>A0A1T4XE55_9FIRM</name>
<organism evidence="3 4">
    <name type="scientific">Gemmiger formicilis</name>
    <dbReference type="NCBI Taxonomy" id="745368"/>
    <lineage>
        <taxon>Bacteria</taxon>
        <taxon>Bacillati</taxon>
        <taxon>Bacillota</taxon>
        <taxon>Clostridia</taxon>
        <taxon>Eubacteriales</taxon>
        <taxon>Gemmiger</taxon>
    </lineage>
</organism>
<dbReference type="Gene3D" id="3.40.140.40">
    <property type="entry name" value="Domain of unknown function (DUF1846), C-terminal subdomain"/>
    <property type="match status" value="1"/>
</dbReference>
<feature type="domain" description="DUF1846" evidence="1">
    <location>
        <begin position="3"/>
        <end position="334"/>
    </location>
</feature>
<keyword evidence="4" id="KW-1185">Reference proteome</keyword>
<dbReference type="Proteomes" id="UP000190286">
    <property type="component" value="Unassembled WGS sequence"/>
</dbReference>
<evidence type="ECO:0000313" key="3">
    <source>
        <dbReference type="EMBL" id="SKA87395.1"/>
    </source>
</evidence>
<evidence type="ECO:0000313" key="4">
    <source>
        <dbReference type="Proteomes" id="UP000190286"/>
    </source>
</evidence>
<sequence>MKIGFDNDKYLAMQSAHIRERIAQFDNKLYLEFGGKLFDDYHASRVLPGFQPDSKLQMLLQLKEQAEVVIVISAEDIVANKMRGDYGITYDVDVLRLIDAFQGVGLFVGSVCVTKYTDAPEVTAFEQKLNGLGIRTFRHYKIPGYPNDVAHIVSDDGYGKNDYIETERPLMVITAPGPGSGKMAVCLSQLYHEYKRGVKAGYAKFETFPIWNLPLKHPVNLAYEAATADLNDVNMIDPFHLEAYGKTTVNYNRDVEIFPVVNAMFELIAGKSPYRSPTDMGVNMAGNCIIDDDVCREASLNEIVRRYFKCLCDQKASGVVKPERFKLELLMNQAGIALGEREVEKRAHAMSEATGGQPAAAIELADGTIVTGKTGPLLGAASSALLNALKKLAGIDQEMDLVSARAIEPIQTLKTNYLGSRNPRLHTDEILIALSSSVSENEYAAKAMEQIPNLKGCDIHSTVILSSVDADTLKKLGMYLTCEPTYEEDDRMYHKK</sequence>